<evidence type="ECO:0000313" key="1">
    <source>
        <dbReference type="EMBL" id="AKI79655.1"/>
    </source>
</evidence>
<dbReference type="Pfam" id="PF12796">
    <property type="entry name" value="Ank_2"/>
    <property type="match status" value="1"/>
</dbReference>
<name>A0A0G2Y1T4_MIMIV</name>
<dbReference type="Proteomes" id="UP000241474">
    <property type="component" value="Segment"/>
</dbReference>
<proteinExistence type="predicted"/>
<dbReference type="SUPFAM" id="SSF48403">
    <property type="entry name" value="Ankyrin repeat"/>
    <property type="match status" value="1"/>
</dbReference>
<dbReference type="EMBL" id="KM982401">
    <property type="protein sequence ID" value="AKI79655.1"/>
    <property type="molecule type" value="Genomic_DNA"/>
</dbReference>
<protein>
    <submittedName>
        <fullName evidence="1">Ankyrin repeat-containing protein</fullName>
    </submittedName>
</protein>
<sequence>MSSNLYLKKLASKLYFKITNKDECHHGFQYKDGLNILDNEFNDNPKDSCVPGRLYFTETYYMHKYLEFGIYLREVYLPIDNPSFRMIRDSSGDKYGANMIVLGTKRDLRDKKTWEYLVSKGINLYENDALNWASEYGFLEIVKLIMENKINCYFGEAKEAYQLAVAYGHTDVVEFLKTYVNTNSNSDIVFKGNDMVIYFKC</sequence>
<organismHost>
    <name type="scientific">Acanthamoeba polyphaga</name>
    <name type="common">Amoeba</name>
    <dbReference type="NCBI Taxonomy" id="5757"/>
</organismHost>
<dbReference type="Gene3D" id="1.25.40.20">
    <property type="entry name" value="Ankyrin repeat-containing domain"/>
    <property type="match status" value="1"/>
</dbReference>
<reference evidence="1 2" key="1">
    <citation type="submission" date="2014-10" db="EMBL/GenBank/DDBJ databases">
        <title>Pan-genome analysis of Brazilian lineage A amoebal mimiviruses.</title>
        <authorList>
            <person name="Assis F.L."/>
            <person name="Abrahao J.S."/>
            <person name="Kroon E.G."/>
            <person name="Dornas F.P."/>
            <person name="Andrade K.R."/>
            <person name="Borato P.V.M."/>
            <person name="Pilotto M.R."/>
            <person name="Benamar S."/>
            <person name="LaScola B."/>
            <person name="Colson P."/>
        </authorList>
    </citation>
    <scope>NUCLEOTIDE SEQUENCE [LARGE SCALE GENOMIC DNA]</scope>
    <source>
        <strain evidence="1 2">Oyster</strain>
    </source>
</reference>
<evidence type="ECO:0000313" key="2">
    <source>
        <dbReference type="Proteomes" id="UP000241474"/>
    </source>
</evidence>
<accession>A0A0G2Y1T4</accession>
<dbReference type="InterPro" id="IPR002110">
    <property type="entry name" value="Ankyrin_rpt"/>
</dbReference>
<organism evidence="1 2">
    <name type="scientific">Acanthamoeba polyphaga mimivirus</name>
    <name type="common">APMV</name>
    <dbReference type="NCBI Taxonomy" id="212035"/>
    <lineage>
        <taxon>Viruses</taxon>
        <taxon>Varidnaviria</taxon>
        <taxon>Bamfordvirae</taxon>
        <taxon>Nucleocytoviricota</taxon>
        <taxon>Megaviricetes</taxon>
        <taxon>Imitervirales</taxon>
        <taxon>Mimiviridae</taxon>
        <taxon>Megamimivirinae</taxon>
        <taxon>Mimivirus</taxon>
        <taxon>Mimivirus bradfordmassiliense</taxon>
    </lineage>
</organism>
<dbReference type="InterPro" id="IPR036770">
    <property type="entry name" value="Ankyrin_rpt-contain_sf"/>
</dbReference>